<evidence type="ECO:0000313" key="1">
    <source>
        <dbReference type="EMBL" id="OGZ66011.1"/>
    </source>
</evidence>
<reference evidence="1 2" key="1">
    <citation type="journal article" date="2016" name="Nat. Commun.">
        <title>Thousands of microbial genomes shed light on interconnected biogeochemical processes in an aquifer system.</title>
        <authorList>
            <person name="Anantharaman K."/>
            <person name="Brown C.T."/>
            <person name="Hug L.A."/>
            <person name="Sharon I."/>
            <person name="Castelle C.J."/>
            <person name="Probst A.J."/>
            <person name="Thomas B.C."/>
            <person name="Singh A."/>
            <person name="Wilkins M.J."/>
            <person name="Karaoz U."/>
            <person name="Brodie E.L."/>
            <person name="Williams K.H."/>
            <person name="Hubbard S.S."/>
            <person name="Banfield J.F."/>
        </authorList>
    </citation>
    <scope>NUCLEOTIDE SEQUENCE [LARGE SCALE GENOMIC DNA]</scope>
</reference>
<organism evidence="1 2">
    <name type="scientific">Candidatus Staskawiczbacteria bacterium RIFCSPHIGHO2_01_FULL_41_41</name>
    <dbReference type="NCBI Taxonomy" id="1802203"/>
    <lineage>
        <taxon>Bacteria</taxon>
        <taxon>Candidatus Staskawicziibacteriota</taxon>
    </lineage>
</organism>
<protein>
    <submittedName>
        <fullName evidence="1">Uncharacterized protein</fullName>
    </submittedName>
</protein>
<dbReference type="EMBL" id="MHOP01000011">
    <property type="protein sequence ID" value="OGZ66011.1"/>
    <property type="molecule type" value="Genomic_DNA"/>
</dbReference>
<gene>
    <name evidence="1" type="ORF">A2822_03110</name>
</gene>
<comment type="caution">
    <text evidence="1">The sequence shown here is derived from an EMBL/GenBank/DDBJ whole genome shotgun (WGS) entry which is preliminary data.</text>
</comment>
<dbReference type="Proteomes" id="UP000178774">
    <property type="component" value="Unassembled WGS sequence"/>
</dbReference>
<accession>A0A1G2HUV3</accession>
<sequence>MYSYLSSTFFLFREHTMTIGEAINLLEATATFQKHFGRRNKEFLHELNGWYSQILMSARAELDIENIEEASALEDLPPKTAKEVCEFLKWVPENFLFRS</sequence>
<dbReference type="AlphaFoldDB" id="A0A1G2HUV3"/>
<evidence type="ECO:0000313" key="2">
    <source>
        <dbReference type="Proteomes" id="UP000178774"/>
    </source>
</evidence>
<name>A0A1G2HUV3_9BACT</name>
<proteinExistence type="predicted"/>